<evidence type="ECO:0000313" key="5">
    <source>
        <dbReference type="EMBL" id="KMQ87452.1"/>
    </source>
</evidence>
<comment type="similarity">
    <text evidence="1">Belongs to the cytochrome P450 family.</text>
</comment>
<dbReference type="GO" id="GO:0016712">
    <property type="term" value="F:oxidoreductase activity, acting on paired donors, with incorporation or reduction of molecular oxygen, reduced flavin or flavoprotein as one donor, and incorporation of one atom of oxygen"/>
    <property type="evidence" value="ECO:0007669"/>
    <property type="project" value="TreeGrafter"/>
</dbReference>
<dbReference type="PANTHER" id="PTHR24300">
    <property type="entry name" value="CYTOCHROME P450 508A4-RELATED"/>
    <property type="match status" value="1"/>
</dbReference>
<keyword evidence="4" id="KW-0560">Oxidoreductase</keyword>
<evidence type="ECO:0000256" key="4">
    <source>
        <dbReference type="ARBA" id="ARBA00023033"/>
    </source>
</evidence>
<dbReference type="InterPro" id="IPR050182">
    <property type="entry name" value="Cytochrome_P450_fam2"/>
</dbReference>
<keyword evidence="4" id="KW-0503">Monooxygenase</keyword>
<dbReference type="InterPro" id="IPR036396">
    <property type="entry name" value="Cyt_P450_sf"/>
</dbReference>
<evidence type="ECO:0000313" key="6">
    <source>
        <dbReference type="Proteomes" id="UP000036403"/>
    </source>
</evidence>
<dbReference type="GO" id="GO:0005737">
    <property type="term" value="C:cytoplasm"/>
    <property type="evidence" value="ECO:0007669"/>
    <property type="project" value="TreeGrafter"/>
</dbReference>
<dbReference type="EMBL" id="LBMM01010449">
    <property type="protein sequence ID" value="KMQ87452.1"/>
    <property type="molecule type" value="Genomic_DNA"/>
</dbReference>
<keyword evidence="3" id="KW-0408">Iron</keyword>
<proteinExistence type="inferred from homology"/>
<dbReference type="InterPro" id="IPR001128">
    <property type="entry name" value="Cyt_P450"/>
</dbReference>
<comment type="caution">
    <text evidence="5">The sequence shown here is derived from an EMBL/GenBank/DDBJ whole genome shotgun (WGS) entry which is preliminary data.</text>
</comment>
<dbReference type="GO" id="GO:0005506">
    <property type="term" value="F:iron ion binding"/>
    <property type="evidence" value="ECO:0007669"/>
    <property type="project" value="InterPro"/>
</dbReference>
<name>A0A0J7KB04_LASNI</name>
<dbReference type="STRING" id="67767.A0A0J7KB04"/>
<gene>
    <name evidence="5" type="ORF">RF55_13267</name>
</gene>
<dbReference type="GO" id="GO:0006082">
    <property type="term" value="P:organic acid metabolic process"/>
    <property type="evidence" value="ECO:0007669"/>
    <property type="project" value="TreeGrafter"/>
</dbReference>
<evidence type="ECO:0000256" key="2">
    <source>
        <dbReference type="ARBA" id="ARBA00022723"/>
    </source>
</evidence>
<dbReference type="GO" id="GO:0006805">
    <property type="term" value="P:xenobiotic metabolic process"/>
    <property type="evidence" value="ECO:0007669"/>
    <property type="project" value="TreeGrafter"/>
</dbReference>
<dbReference type="Proteomes" id="UP000036403">
    <property type="component" value="Unassembled WGS sequence"/>
</dbReference>
<keyword evidence="6" id="KW-1185">Reference proteome</keyword>
<keyword evidence="2" id="KW-0479">Metal-binding</keyword>
<reference evidence="5 6" key="1">
    <citation type="submission" date="2015-04" db="EMBL/GenBank/DDBJ databases">
        <title>Lasius niger genome sequencing.</title>
        <authorList>
            <person name="Konorov E.A."/>
            <person name="Nikitin M.A."/>
            <person name="Kirill M.V."/>
            <person name="Chang P."/>
        </authorList>
    </citation>
    <scope>NUCLEOTIDE SEQUENCE [LARGE SCALE GENOMIC DNA]</scope>
    <source>
        <tissue evidence="5">Whole</tissue>
    </source>
</reference>
<dbReference type="OrthoDB" id="1844152at2759"/>
<dbReference type="SUPFAM" id="SSF48264">
    <property type="entry name" value="Cytochrome P450"/>
    <property type="match status" value="1"/>
</dbReference>
<dbReference type="Gene3D" id="1.10.630.10">
    <property type="entry name" value="Cytochrome P450"/>
    <property type="match status" value="1"/>
</dbReference>
<dbReference type="AlphaFoldDB" id="A0A0J7KB04"/>
<dbReference type="GO" id="GO:0008395">
    <property type="term" value="F:steroid hydroxylase activity"/>
    <property type="evidence" value="ECO:0007669"/>
    <property type="project" value="TreeGrafter"/>
</dbReference>
<evidence type="ECO:0000256" key="1">
    <source>
        <dbReference type="ARBA" id="ARBA00010617"/>
    </source>
</evidence>
<dbReference type="PANTHER" id="PTHR24300:SF403">
    <property type="entry name" value="CYTOCHROME P450 306A1"/>
    <property type="match status" value="1"/>
</dbReference>
<evidence type="ECO:0000256" key="3">
    <source>
        <dbReference type="ARBA" id="ARBA00023004"/>
    </source>
</evidence>
<dbReference type="GO" id="GO:0020037">
    <property type="term" value="F:heme binding"/>
    <property type="evidence" value="ECO:0007669"/>
    <property type="project" value="InterPro"/>
</dbReference>
<dbReference type="PaxDb" id="67767-A0A0J7KB04"/>
<dbReference type="Pfam" id="PF00067">
    <property type="entry name" value="p450"/>
    <property type="match status" value="1"/>
</dbReference>
<accession>A0A0J7KB04</accession>
<sequence length="144" mass="16513">MRSAGIICAEGDLWRDQRRFVAGCLKNFGMVKLPGTKRDRMEERIITAVNECISKLKDRATEDGIDPLETLHHCVGNLMNDLVFGKVYEEDDKVWKWLRHLQEEGVKHIGVAGPLNFLPLLRYGAIPDKDPSKILPDRRDRVFV</sequence>
<organism evidence="5 6">
    <name type="scientific">Lasius niger</name>
    <name type="common">Black garden ant</name>
    <dbReference type="NCBI Taxonomy" id="67767"/>
    <lineage>
        <taxon>Eukaryota</taxon>
        <taxon>Metazoa</taxon>
        <taxon>Ecdysozoa</taxon>
        <taxon>Arthropoda</taxon>
        <taxon>Hexapoda</taxon>
        <taxon>Insecta</taxon>
        <taxon>Pterygota</taxon>
        <taxon>Neoptera</taxon>
        <taxon>Endopterygota</taxon>
        <taxon>Hymenoptera</taxon>
        <taxon>Apocrita</taxon>
        <taxon>Aculeata</taxon>
        <taxon>Formicoidea</taxon>
        <taxon>Formicidae</taxon>
        <taxon>Formicinae</taxon>
        <taxon>Lasius</taxon>
        <taxon>Lasius</taxon>
    </lineage>
</organism>
<protein>
    <submittedName>
        <fullName evidence="5">Cytochrome p450 306a1</fullName>
    </submittedName>
</protein>